<sequence length="465" mass="50841">MSTSNPWSVATARFGLGPDPSGAAPTGDARAWVESQIGVSATAGLDPDLPPGAENARRWRIERNIKVARKKQLAEAARLTQAGLTVPPVAPAAPGGPQPARWMRPGEELRSRLQRTLTQKETLPERLTLFWADYFTVSVSKSTVLPLAGPFEREALRPYIFAPFRVLLGHAVTHPAMLFYLDNDQSMGPQSPAGRQKKRGLNENLAREILELHTLGSTGGYTQKDVTSFAAVLSGWSVMNNPAAETCGQSQFLRARHEPGAKVLLGKTYPDVGAEQLALVLDDLARHPATAQHVATRMCRAFICETPPPQLVARMAETFRRTDGDLGAMVRVMVRADEAWTVPPRKLRSPTELLHVVTRLLGAAPEPPAVAEALVAMGQPYFNAPSPKGWPDEDNAWTTADGIKTRLDWARGVGARFQHRVDARRLMEGPLHGLLSDETRTTVLQAESQEQALALLIMSPELQRR</sequence>
<proteinExistence type="predicted"/>
<dbReference type="InterPro" id="IPR014917">
    <property type="entry name" value="DUF1800"/>
</dbReference>
<keyword evidence="3" id="KW-1185">Reference proteome</keyword>
<evidence type="ECO:0000313" key="2">
    <source>
        <dbReference type="EMBL" id="MDQ0507202.1"/>
    </source>
</evidence>
<comment type="caution">
    <text evidence="2">The sequence shown here is derived from an EMBL/GenBank/DDBJ whole genome shotgun (WGS) entry which is preliminary data.</text>
</comment>
<feature type="region of interest" description="Disordered" evidence="1">
    <location>
        <begin position="85"/>
        <end position="104"/>
    </location>
</feature>
<dbReference type="Proteomes" id="UP001241747">
    <property type="component" value="Unassembled WGS sequence"/>
</dbReference>
<feature type="compositionally biased region" description="Pro residues" evidence="1">
    <location>
        <begin position="88"/>
        <end position="97"/>
    </location>
</feature>
<evidence type="ECO:0000256" key="1">
    <source>
        <dbReference type="SAM" id="MobiDB-lite"/>
    </source>
</evidence>
<dbReference type="EMBL" id="JAUSVY010000014">
    <property type="protein sequence ID" value="MDQ0507202.1"/>
    <property type="molecule type" value="Genomic_DNA"/>
</dbReference>
<organism evidence="2 3">
    <name type="scientific">Xanthobacter agilis</name>
    <dbReference type="NCBI Taxonomy" id="47492"/>
    <lineage>
        <taxon>Bacteria</taxon>
        <taxon>Pseudomonadati</taxon>
        <taxon>Pseudomonadota</taxon>
        <taxon>Alphaproteobacteria</taxon>
        <taxon>Hyphomicrobiales</taxon>
        <taxon>Xanthobacteraceae</taxon>
        <taxon>Xanthobacter</taxon>
    </lineage>
</organism>
<name>A0ABU0LJ80_XANAG</name>
<protein>
    <submittedName>
        <fullName evidence="2">Uncharacterized protein (DUF1800 family)</fullName>
    </submittedName>
</protein>
<reference evidence="2 3" key="1">
    <citation type="submission" date="2023-07" db="EMBL/GenBank/DDBJ databases">
        <title>Genomic Encyclopedia of Type Strains, Phase IV (KMG-IV): sequencing the most valuable type-strain genomes for metagenomic binning, comparative biology and taxonomic classification.</title>
        <authorList>
            <person name="Goeker M."/>
        </authorList>
    </citation>
    <scope>NUCLEOTIDE SEQUENCE [LARGE SCALE GENOMIC DNA]</scope>
    <source>
        <strain evidence="2 3">DSM 3770</strain>
    </source>
</reference>
<dbReference type="RefSeq" id="WP_237346364.1">
    <property type="nucleotide sequence ID" value="NZ_JABWGX010000018.1"/>
</dbReference>
<evidence type="ECO:0000313" key="3">
    <source>
        <dbReference type="Proteomes" id="UP001241747"/>
    </source>
</evidence>
<accession>A0ABU0LJ80</accession>
<gene>
    <name evidence="2" type="ORF">QOZ94_004018</name>
</gene>
<dbReference type="Pfam" id="PF08811">
    <property type="entry name" value="DUF1800"/>
    <property type="match status" value="1"/>
</dbReference>